<dbReference type="EMBL" id="QFXE01000001">
    <property type="protein sequence ID" value="RDH88444.1"/>
    <property type="molecule type" value="Genomic_DNA"/>
</dbReference>
<dbReference type="GO" id="GO:0000160">
    <property type="term" value="P:phosphorelay signal transduction system"/>
    <property type="evidence" value="ECO:0007669"/>
    <property type="project" value="InterPro"/>
</dbReference>
<dbReference type="InterPro" id="IPR001789">
    <property type="entry name" value="Sig_transdc_resp-reg_receiver"/>
</dbReference>
<dbReference type="SMART" id="SM00448">
    <property type="entry name" value="REC"/>
    <property type="match status" value="2"/>
</dbReference>
<feature type="domain" description="Response regulatory" evidence="2">
    <location>
        <begin position="10"/>
        <end position="127"/>
    </location>
</feature>
<dbReference type="InterPro" id="IPR011006">
    <property type="entry name" value="CheY-like_superfamily"/>
</dbReference>
<evidence type="ECO:0000313" key="3">
    <source>
        <dbReference type="EMBL" id="RDH88444.1"/>
    </source>
</evidence>
<comment type="caution">
    <text evidence="3">The sequence shown here is derived from an EMBL/GenBank/DDBJ whole genome shotgun (WGS) entry which is preliminary data.</text>
</comment>
<feature type="modified residue" description="4-aspartylphosphate" evidence="1">
    <location>
        <position position="196"/>
    </location>
</feature>
<dbReference type="Proteomes" id="UP000254771">
    <property type="component" value="Unassembled WGS sequence"/>
</dbReference>
<dbReference type="InterPro" id="IPR052048">
    <property type="entry name" value="ST_Response_Regulator"/>
</dbReference>
<accession>A0A370DTA1</accession>
<evidence type="ECO:0000259" key="2">
    <source>
        <dbReference type="PROSITE" id="PS50110"/>
    </source>
</evidence>
<dbReference type="AlphaFoldDB" id="A0A370DTA1"/>
<organism evidence="3 4">
    <name type="scientific">endosymbiont of Escarpia spicata</name>
    <dbReference type="NCBI Taxonomy" id="2200908"/>
    <lineage>
        <taxon>Bacteria</taxon>
        <taxon>Pseudomonadati</taxon>
        <taxon>Pseudomonadota</taxon>
        <taxon>Gammaproteobacteria</taxon>
        <taxon>sulfur-oxidizing symbionts</taxon>
    </lineage>
</organism>
<dbReference type="SUPFAM" id="SSF52172">
    <property type="entry name" value="CheY-like"/>
    <property type="match status" value="2"/>
</dbReference>
<keyword evidence="1" id="KW-0597">Phosphoprotein</keyword>
<keyword evidence="4" id="KW-1185">Reference proteome</keyword>
<dbReference type="PROSITE" id="PS50110">
    <property type="entry name" value="RESPONSE_REGULATORY"/>
    <property type="match status" value="2"/>
</dbReference>
<sequence length="268" mass="30058">MNRLELGDLSVILVEPSLTQRHIIDGYLSGLGISKIETFESGEAALGAMRRTPPDLVISTLYLPDMTGTDLVTTMRNEPLLVDTAYILISSETRFRFLDPIRQAGAIAILPKPFSEDDLKIALKSTVDYIETPEIHLDNIDTESLRILVVDDSQMARNHIRRLLEAMGMEQITEAENGSEGAQQVNDHYFDLVITDYNMPEMNGQEFIDYIRNNSLQPTIPILMITSESNQSRLAAVQQSGVSAICDKPFEPIILKRYLEKTLADENN</sequence>
<proteinExistence type="predicted"/>
<evidence type="ECO:0000313" key="4">
    <source>
        <dbReference type="Proteomes" id="UP000254771"/>
    </source>
</evidence>
<dbReference type="PANTHER" id="PTHR43228:SF1">
    <property type="entry name" value="TWO-COMPONENT RESPONSE REGULATOR ARR22"/>
    <property type="match status" value="1"/>
</dbReference>
<dbReference type="Pfam" id="PF00072">
    <property type="entry name" value="Response_reg"/>
    <property type="match status" value="2"/>
</dbReference>
<feature type="domain" description="Response regulatory" evidence="2">
    <location>
        <begin position="146"/>
        <end position="263"/>
    </location>
</feature>
<evidence type="ECO:0000256" key="1">
    <source>
        <dbReference type="PROSITE-ProRule" id="PRU00169"/>
    </source>
</evidence>
<reference evidence="3 4" key="1">
    <citation type="journal article" date="2018" name="ISME J.">
        <title>Endosymbiont genomes yield clues of tubeworm success.</title>
        <authorList>
            <person name="Li Y."/>
            <person name="Liles M.R."/>
            <person name="Halanych K.M."/>
        </authorList>
    </citation>
    <scope>NUCLEOTIDE SEQUENCE [LARGE SCALE GENOMIC DNA]</scope>
    <source>
        <strain evidence="3">A1462</strain>
    </source>
</reference>
<comment type="caution">
    <text evidence="1">Lacks conserved residue(s) required for the propagation of feature annotation.</text>
</comment>
<dbReference type="Gene3D" id="3.40.50.2300">
    <property type="match status" value="2"/>
</dbReference>
<gene>
    <name evidence="3" type="ORF">DIZ78_00455</name>
</gene>
<dbReference type="PANTHER" id="PTHR43228">
    <property type="entry name" value="TWO-COMPONENT RESPONSE REGULATOR"/>
    <property type="match status" value="1"/>
</dbReference>
<protein>
    <submittedName>
        <fullName evidence="3">Two-component system response regulator</fullName>
    </submittedName>
</protein>
<name>A0A370DTA1_9GAMM</name>